<dbReference type="Proteomes" id="UP000626244">
    <property type="component" value="Unassembled WGS sequence"/>
</dbReference>
<dbReference type="GO" id="GO:0016491">
    <property type="term" value="F:oxidoreductase activity"/>
    <property type="evidence" value="ECO:0007669"/>
    <property type="project" value="InterPro"/>
</dbReference>
<evidence type="ECO:0000256" key="2">
    <source>
        <dbReference type="ARBA" id="ARBA00022643"/>
    </source>
</evidence>
<dbReference type="EMBL" id="BMHB01000001">
    <property type="protein sequence ID" value="GGI14054.1"/>
    <property type="molecule type" value="Genomic_DNA"/>
</dbReference>
<keyword evidence="2" id="KW-0288">FMN</keyword>
<evidence type="ECO:0000259" key="3">
    <source>
        <dbReference type="Pfam" id="PF03358"/>
    </source>
</evidence>
<reference evidence="5" key="1">
    <citation type="journal article" date="2019" name="Int. J. Syst. Evol. Microbiol.">
        <title>The Global Catalogue of Microorganisms (GCM) 10K type strain sequencing project: providing services to taxonomists for standard genome sequencing and annotation.</title>
        <authorList>
            <consortium name="The Broad Institute Genomics Platform"/>
            <consortium name="The Broad Institute Genome Sequencing Center for Infectious Disease"/>
            <person name="Wu L."/>
            <person name="Ma J."/>
        </authorList>
    </citation>
    <scope>NUCLEOTIDE SEQUENCE [LARGE SCALE GENOMIC DNA]</scope>
    <source>
        <strain evidence="5">CGMCC 1.14993</strain>
    </source>
</reference>
<evidence type="ECO:0000313" key="5">
    <source>
        <dbReference type="Proteomes" id="UP000626244"/>
    </source>
</evidence>
<dbReference type="Gene3D" id="3.40.50.360">
    <property type="match status" value="1"/>
</dbReference>
<dbReference type="RefSeq" id="WP_087998466.1">
    <property type="nucleotide sequence ID" value="NZ_BMHB01000001.1"/>
</dbReference>
<dbReference type="AlphaFoldDB" id="A0A8J3AHU4"/>
<accession>A0A8J3AHU4</accession>
<proteinExistence type="predicted"/>
<protein>
    <submittedName>
        <fullName evidence="4">NAD(P)H-dependent oxidoreductase</fullName>
    </submittedName>
</protein>
<dbReference type="InterPro" id="IPR029039">
    <property type="entry name" value="Flavoprotein-like_sf"/>
</dbReference>
<dbReference type="InterPro" id="IPR005025">
    <property type="entry name" value="FMN_Rdtase-like_dom"/>
</dbReference>
<dbReference type="Pfam" id="PF03358">
    <property type="entry name" value="FMN_red"/>
    <property type="match status" value="1"/>
</dbReference>
<feature type="domain" description="NADPH-dependent FMN reductase-like" evidence="3">
    <location>
        <begin position="2"/>
        <end position="124"/>
    </location>
</feature>
<dbReference type="PANTHER" id="PTHR43278:SF4">
    <property type="entry name" value="NAD(P)H-DEPENDENT FMN-CONTAINING OXIDOREDUCTASE YWQN-RELATED"/>
    <property type="match status" value="1"/>
</dbReference>
<dbReference type="InterPro" id="IPR051796">
    <property type="entry name" value="ISF_SsuE-like"/>
</dbReference>
<comment type="caution">
    <text evidence="4">The sequence shown here is derived from an EMBL/GenBank/DDBJ whole genome shotgun (WGS) entry which is preliminary data.</text>
</comment>
<dbReference type="SUPFAM" id="SSF52218">
    <property type="entry name" value="Flavoproteins"/>
    <property type="match status" value="1"/>
</dbReference>
<dbReference type="OrthoDB" id="9805976at2"/>
<gene>
    <name evidence="4" type="ORF">GCM10007380_21020</name>
</gene>
<sequence length="179" mass="20484">MFIIHGSSRENGNTEQLTKMITEGISVSEVQLRTKNIRPINDQRHAELGFQPVDDDYEQISKEMLEHNTIIFSTPLYWYGMSGLMKNFIDRWSQSLRDKELNFAEKMKTKKMYVVIVGGDNPSLKALPLILQFKHIFEFVGASFEGYIIGKANSPGDIRLDSNTIQQANALNLKLKNEN</sequence>
<name>A0A8J3AHU4_9BACI</name>
<evidence type="ECO:0000256" key="1">
    <source>
        <dbReference type="ARBA" id="ARBA00022630"/>
    </source>
</evidence>
<evidence type="ECO:0000313" key="4">
    <source>
        <dbReference type="EMBL" id="GGI14054.1"/>
    </source>
</evidence>
<keyword evidence="1" id="KW-0285">Flavoprotein</keyword>
<keyword evidence="5" id="KW-1185">Reference proteome</keyword>
<dbReference type="PANTHER" id="PTHR43278">
    <property type="entry name" value="NAD(P)H-DEPENDENT FMN-CONTAINING OXIDOREDUCTASE YWQN-RELATED"/>
    <property type="match status" value="1"/>
</dbReference>
<organism evidence="4 5">
    <name type="scientific">Gottfriedia solisilvae</name>
    <dbReference type="NCBI Taxonomy" id="1516104"/>
    <lineage>
        <taxon>Bacteria</taxon>
        <taxon>Bacillati</taxon>
        <taxon>Bacillota</taxon>
        <taxon>Bacilli</taxon>
        <taxon>Bacillales</taxon>
        <taxon>Bacillaceae</taxon>
        <taxon>Gottfriedia</taxon>
    </lineage>
</organism>